<evidence type="ECO:0000256" key="2">
    <source>
        <dbReference type="ARBA" id="ARBA00005372"/>
    </source>
</evidence>
<name>A0A9P5ZLX0_PLEER</name>
<keyword evidence="7" id="KW-1185">Reference proteome</keyword>
<proteinExistence type="inferred from homology"/>
<dbReference type="EMBL" id="MU154636">
    <property type="protein sequence ID" value="KAF9490677.1"/>
    <property type="molecule type" value="Genomic_DNA"/>
</dbReference>
<dbReference type="NCBIfam" id="TIGR03649">
    <property type="entry name" value="ergot_EASG"/>
    <property type="match status" value="1"/>
</dbReference>
<dbReference type="SUPFAM" id="SSF51735">
    <property type="entry name" value="NAD(P)-binding Rossmann-fold domains"/>
    <property type="match status" value="1"/>
</dbReference>
<reference evidence="6" key="1">
    <citation type="submission" date="2020-11" db="EMBL/GenBank/DDBJ databases">
        <authorList>
            <consortium name="DOE Joint Genome Institute"/>
            <person name="Ahrendt S."/>
            <person name="Riley R."/>
            <person name="Andreopoulos W."/>
            <person name="Labutti K."/>
            <person name="Pangilinan J."/>
            <person name="Ruiz-Duenas F.J."/>
            <person name="Barrasa J.M."/>
            <person name="Sanchez-Garcia M."/>
            <person name="Camarero S."/>
            <person name="Miyauchi S."/>
            <person name="Serrano A."/>
            <person name="Linde D."/>
            <person name="Babiker R."/>
            <person name="Drula E."/>
            <person name="Ayuso-Fernandez I."/>
            <person name="Pacheco R."/>
            <person name="Padilla G."/>
            <person name="Ferreira P."/>
            <person name="Barriuso J."/>
            <person name="Kellner H."/>
            <person name="Castanera R."/>
            <person name="Alfaro M."/>
            <person name="Ramirez L."/>
            <person name="Pisabarro A.G."/>
            <person name="Kuo A."/>
            <person name="Tritt A."/>
            <person name="Lipzen A."/>
            <person name="He G."/>
            <person name="Yan M."/>
            <person name="Ng V."/>
            <person name="Cullen D."/>
            <person name="Martin F."/>
            <person name="Rosso M.-N."/>
            <person name="Henrissat B."/>
            <person name="Hibbett D."/>
            <person name="Martinez A.T."/>
            <person name="Grigoriev I.V."/>
        </authorList>
    </citation>
    <scope>NUCLEOTIDE SEQUENCE</scope>
    <source>
        <strain evidence="6">ATCC 90797</strain>
    </source>
</reference>
<dbReference type="GO" id="GO:0016491">
    <property type="term" value="F:oxidoreductase activity"/>
    <property type="evidence" value="ECO:0007669"/>
    <property type="project" value="UniProtKB-KW"/>
</dbReference>
<dbReference type="Proteomes" id="UP000807025">
    <property type="component" value="Unassembled WGS sequence"/>
</dbReference>
<feature type="domain" description="NAD(P)-binding" evidence="5">
    <location>
        <begin position="28"/>
        <end position="203"/>
    </location>
</feature>
<accession>A0A9P5ZLX0</accession>
<keyword evidence="4" id="KW-0560">Oxidoreductase</keyword>
<evidence type="ECO:0000256" key="3">
    <source>
        <dbReference type="ARBA" id="ARBA00022589"/>
    </source>
</evidence>
<dbReference type="InterPro" id="IPR036291">
    <property type="entry name" value="NAD(P)-bd_dom_sf"/>
</dbReference>
<comment type="similarity">
    <text evidence="2">Belongs to the fgaFS/easG family.</text>
</comment>
<evidence type="ECO:0000259" key="5">
    <source>
        <dbReference type="Pfam" id="PF13460"/>
    </source>
</evidence>
<sequence>MEPAKPIYIYTSSVSYTRNQAMAILITGGTGKTGSRLARQLHEHGLTAYTTSRSPETVPAPHKGVKFDWSDASTFENPFKAAADANEHIDGVYLVSPNFPGMATVAASFIDLAVKHGVKRFVLLSATRLNKGDIMTGAIHEYLDKKGLDYCVLRPSWFQENFLMPEYLSLIVKENVIVSAAGDGRVPWISAADIAAATVKAFTAETIEQRDLYVVGPELLSYDDVAALFTDILGRRITHKRVSEAELKEDFLAFGLAEHVATALAFWNTVIASGGEEAVTKAENKYVGKQRLRDLVEANKSSWSN</sequence>
<dbReference type="InterPro" id="IPR016040">
    <property type="entry name" value="NAD(P)-bd_dom"/>
</dbReference>
<dbReference type="PANTHER" id="PTHR43162">
    <property type="match status" value="1"/>
</dbReference>
<keyword evidence="3" id="KW-0017">Alkaloid metabolism</keyword>
<organism evidence="6 7">
    <name type="scientific">Pleurotus eryngii</name>
    <name type="common">Boletus of the steppes</name>
    <dbReference type="NCBI Taxonomy" id="5323"/>
    <lineage>
        <taxon>Eukaryota</taxon>
        <taxon>Fungi</taxon>
        <taxon>Dikarya</taxon>
        <taxon>Basidiomycota</taxon>
        <taxon>Agaricomycotina</taxon>
        <taxon>Agaricomycetes</taxon>
        <taxon>Agaricomycetidae</taxon>
        <taxon>Agaricales</taxon>
        <taxon>Pleurotineae</taxon>
        <taxon>Pleurotaceae</taxon>
        <taxon>Pleurotus</taxon>
    </lineage>
</organism>
<dbReference type="InterPro" id="IPR051604">
    <property type="entry name" value="Ergot_Alk_Oxidoreductase"/>
</dbReference>
<comment type="pathway">
    <text evidence="1">Alkaloid biosynthesis; ergot alkaloid biosynthesis.</text>
</comment>
<evidence type="ECO:0000313" key="7">
    <source>
        <dbReference type="Proteomes" id="UP000807025"/>
    </source>
</evidence>
<dbReference type="InterPro" id="IPR019901">
    <property type="entry name" value="Ergot_alkaloid_biosynthesis"/>
</dbReference>
<protein>
    <submittedName>
        <fullName evidence="6">NAD(P)-binding protein</fullName>
    </submittedName>
</protein>
<dbReference type="AlphaFoldDB" id="A0A9P5ZLX0"/>
<dbReference type="GO" id="GO:0009820">
    <property type="term" value="P:alkaloid metabolic process"/>
    <property type="evidence" value="ECO:0007669"/>
    <property type="project" value="UniProtKB-KW"/>
</dbReference>
<dbReference type="PANTHER" id="PTHR43162:SF1">
    <property type="entry name" value="PRESTALK A DIFFERENTIATION PROTEIN A"/>
    <property type="match status" value="1"/>
</dbReference>
<dbReference type="Gene3D" id="3.40.50.720">
    <property type="entry name" value="NAD(P)-binding Rossmann-like Domain"/>
    <property type="match status" value="1"/>
</dbReference>
<evidence type="ECO:0000313" key="6">
    <source>
        <dbReference type="EMBL" id="KAF9490677.1"/>
    </source>
</evidence>
<dbReference type="Pfam" id="PF13460">
    <property type="entry name" value="NAD_binding_10"/>
    <property type="match status" value="1"/>
</dbReference>
<comment type="caution">
    <text evidence="6">The sequence shown here is derived from an EMBL/GenBank/DDBJ whole genome shotgun (WGS) entry which is preliminary data.</text>
</comment>
<dbReference type="OrthoDB" id="419598at2759"/>
<gene>
    <name evidence="6" type="ORF">BDN71DRAFT_1454026</name>
</gene>
<dbReference type="Gene3D" id="3.90.25.10">
    <property type="entry name" value="UDP-galactose 4-epimerase, domain 1"/>
    <property type="match status" value="1"/>
</dbReference>
<evidence type="ECO:0000256" key="4">
    <source>
        <dbReference type="ARBA" id="ARBA00023002"/>
    </source>
</evidence>
<evidence type="ECO:0000256" key="1">
    <source>
        <dbReference type="ARBA" id="ARBA00005107"/>
    </source>
</evidence>